<gene>
    <name evidence="6" type="ORF">SAMN05216386_0972</name>
</gene>
<dbReference type="STRING" id="1266925.GCA_000619905_02870"/>
<evidence type="ECO:0000256" key="2">
    <source>
        <dbReference type="ARBA" id="ARBA00008419"/>
    </source>
</evidence>
<protein>
    <submittedName>
        <fullName evidence="6">6-phosphogluconate dehydrogenase</fullName>
    </submittedName>
</protein>
<reference evidence="7" key="1">
    <citation type="submission" date="2016-10" db="EMBL/GenBank/DDBJ databases">
        <authorList>
            <person name="Varghese N."/>
        </authorList>
    </citation>
    <scope>NUCLEOTIDE SEQUENCE [LARGE SCALE GENOMIC DNA]</scope>
    <source>
        <strain evidence="7">Nsp8</strain>
    </source>
</reference>
<dbReference type="RefSeq" id="WP_074795132.1">
    <property type="nucleotide sequence ID" value="NZ_FOVJ01000001.1"/>
</dbReference>
<evidence type="ECO:0000256" key="1">
    <source>
        <dbReference type="ARBA" id="ARBA00004959"/>
    </source>
</evidence>
<dbReference type="NCBIfam" id="TIGR00872">
    <property type="entry name" value="gnd_rel"/>
    <property type="match status" value="1"/>
</dbReference>
<dbReference type="Gene3D" id="3.40.50.720">
    <property type="entry name" value="NAD(P)-binding Rossmann-like Domain"/>
    <property type="match status" value="1"/>
</dbReference>
<feature type="domain" description="6-phosphogluconate dehydrogenase C-terminal" evidence="5">
    <location>
        <begin position="169"/>
        <end position="301"/>
    </location>
</feature>
<dbReference type="SMART" id="SM01350">
    <property type="entry name" value="6PGD"/>
    <property type="match status" value="1"/>
</dbReference>
<dbReference type="GO" id="GO:0019521">
    <property type="term" value="P:D-gluconate metabolic process"/>
    <property type="evidence" value="ECO:0007669"/>
    <property type="project" value="UniProtKB-KW"/>
</dbReference>
<dbReference type="InterPro" id="IPR006114">
    <property type="entry name" value="6PGDH_C"/>
</dbReference>
<dbReference type="OrthoDB" id="9804542at2"/>
<name>A0A1I4Z0T9_9PROT</name>
<dbReference type="GO" id="GO:0004616">
    <property type="term" value="F:phosphogluconate dehydrogenase (decarboxylating) activity"/>
    <property type="evidence" value="ECO:0007669"/>
    <property type="project" value="InterPro"/>
</dbReference>
<dbReference type="InterPro" id="IPR006183">
    <property type="entry name" value="Pgluconate_DH"/>
</dbReference>
<dbReference type="InterPro" id="IPR036291">
    <property type="entry name" value="NAD(P)-bd_dom_sf"/>
</dbReference>
<dbReference type="InterPro" id="IPR013328">
    <property type="entry name" value="6PGD_dom2"/>
</dbReference>
<comment type="pathway">
    <text evidence="1">Carbohydrate degradation; pentose phosphate pathway.</text>
</comment>
<evidence type="ECO:0000256" key="4">
    <source>
        <dbReference type="ARBA" id="ARBA00023064"/>
    </source>
</evidence>
<dbReference type="Pfam" id="PF03446">
    <property type="entry name" value="NAD_binding_2"/>
    <property type="match status" value="1"/>
</dbReference>
<dbReference type="NCBIfam" id="NF007161">
    <property type="entry name" value="PRK09599.1"/>
    <property type="match status" value="1"/>
</dbReference>
<dbReference type="Gene3D" id="1.10.1040.10">
    <property type="entry name" value="N-(1-d-carboxylethyl)-l-norvaline Dehydrogenase, domain 2"/>
    <property type="match status" value="1"/>
</dbReference>
<evidence type="ECO:0000313" key="6">
    <source>
        <dbReference type="EMBL" id="SFN43881.1"/>
    </source>
</evidence>
<proteinExistence type="inferred from homology"/>
<evidence type="ECO:0000256" key="3">
    <source>
        <dbReference type="ARBA" id="ARBA00023002"/>
    </source>
</evidence>
<keyword evidence="4" id="KW-0311">Gluconate utilization</keyword>
<dbReference type="UniPathway" id="UPA00115"/>
<dbReference type="Pfam" id="PF00393">
    <property type="entry name" value="6PGD"/>
    <property type="match status" value="1"/>
</dbReference>
<dbReference type="Proteomes" id="UP000183107">
    <property type="component" value="Unassembled WGS sequence"/>
</dbReference>
<dbReference type="GO" id="GO:0006098">
    <property type="term" value="P:pentose-phosphate shunt"/>
    <property type="evidence" value="ECO:0007669"/>
    <property type="project" value="UniProtKB-UniPathway"/>
</dbReference>
<dbReference type="AlphaFoldDB" id="A0A1I4Z0T9"/>
<evidence type="ECO:0000259" key="5">
    <source>
        <dbReference type="SMART" id="SM01350"/>
    </source>
</evidence>
<dbReference type="EMBL" id="FOVJ01000001">
    <property type="protein sequence ID" value="SFN43881.1"/>
    <property type="molecule type" value="Genomic_DNA"/>
</dbReference>
<dbReference type="GO" id="GO:0050661">
    <property type="term" value="F:NADP binding"/>
    <property type="evidence" value="ECO:0007669"/>
    <property type="project" value="InterPro"/>
</dbReference>
<comment type="similarity">
    <text evidence="2">Belongs to the 6-phosphogluconate dehydrogenase family.</text>
</comment>
<evidence type="ECO:0000313" key="7">
    <source>
        <dbReference type="Proteomes" id="UP000183107"/>
    </source>
</evidence>
<dbReference type="PANTHER" id="PTHR11811">
    <property type="entry name" value="6-PHOSPHOGLUCONATE DEHYDROGENASE"/>
    <property type="match status" value="1"/>
</dbReference>
<dbReference type="SUPFAM" id="SSF51735">
    <property type="entry name" value="NAD(P)-binding Rossmann-fold domains"/>
    <property type="match status" value="1"/>
</dbReference>
<keyword evidence="3" id="KW-0560">Oxidoreductase</keyword>
<dbReference type="InterPro" id="IPR004849">
    <property type="entry name" value="6DGDH_YqeC"/>
</dbReference>
<accession>A0A1I4Z0T9</accession>
<dbReference type="InterPro" id="IPR008927">
    <property type="entry name" value="6-PGluconate_DH-like_C_sf"/>
</dbReference>
<organism evidence="6 7">
    <name type="scientific">Nitrosospira briensis</name>
    <dbReference type="NCBI Taxonomy" id="35799"/>
    <lineage>
        <taxon>Bacteria</taxon>
        <taxon>Pseudomonadati</taxon>
        <taxon>Pseudomonadota</taxon>
        <taxon>Betaproteobacteria</taxon>
        <taxon>Nitrosomonadales</taxon>
        <taxon>Nitrosomonadaceae</taxon>
        <taxon>Nitrosospira</taxon>
    </lineage>
</organism>
<dbReference type="InterPro" id="IPR006115">
    <property type="entry name" value="6PGDH_NADP-bd"/>
</dbReference>
<dbReference type="SUPFAM" id="SSF48179">
    <property type="entry name" value="6-phosphogluconate dehydrogenase C-terminal domain-like"/>
    <property type="match status" value="1"/>
</dbReference>
<keyword evidence="7" id="KW-1185">Reference proteome</keyword>
<sequence length="301" mass="32619">MDLGMIGMGRMGGPMAQRLLRDGHRVTALARSRDAFKQLEEKGVVPVESLEDLVNKLKPPRIVWLMIPAGAAVDDTVDMLSPLLTAGDVIVDGGNSNYKDTQRRSQSLAAKGIHFVDSGTSGGVWGLENGYSIMVGGEEGVVERLRPIFESLAPAPDKGWGHVGPSGAGHFTKMVHNGIEYGMMQAYGEGFAIMRHKKEFNLDLHQVAEIWRDGSVVQSWLLDLTAAALSENPDLVGIAPYVADSGEGRWTVAEAIDLNVAAPVITLALLQRLQSRDSESFSNKMLSALRNQFGGHEMKKQ</sequence>
<dbReference type="PRINTS" id="PR00076">
    <property type="entry name" value="6PGDHDRGNASE"/>
</dbReference>